<name>A0A1I5HKE3_9ACTN</name>
<evidence type="ECO:0000256" key="3">
    <source>
        <dbReference type="ARBA" id="ARBA00023012"/>
    </source>
</evidence>
<dbReference type="InterPro" id="IPR050482">
    <property type="entry name" value="Sensor_HK_TwoCompSys"/>
</dbReference>
<evidence type="ECO:0000256" key="4">
    <source>
        <dbReference type="SAM" id="MobiDB-lite"/>
    </source>
</evidence>
<feature type="compositionally biased region" description="Pro residues" evidence="4">
    <location>
        <begin position="14"/>
        <end position="27"/>
    </location>
</feature>
<keyword evidence="7" id="KW-1185">Reference proteome</keyword>
<dbReference type="CDD" id="cd16917">
    <property type="entry name" value="HATPase_UhpB-NarQ-NarX-like"/>
    <property type="match status" value="1"/>
</dbReference>
<dbReference type="InterPro" id="IPR036890">
    <property type="entry name" value="HATPase_C_sf"/>
</dbReference>
<organism evidence="6 7">
    <name type="scientific">Geodermatophilus obscurus</name>
    <dbReference type="NCBI Taxonomy" id="1861"/>
    <lineage>
        <taxon>Bacteria</taxon>
        <taxon>Bacillati</taxon>
        <taxon>Actinomycetota</taxon>
        <taxon>Actinomycetes</taxon>
        <taxon>Geodermatophilales</taxon>
        <taxon>Geodermatophilaceae</taxon>
        <taxon>Geodermatophilus</taxon>
    </lineage>
</organism>
<evidence type="ECO:0000313" key="6">
    <source>
        <dbReference type="EMBL" id="SFO48406.1"/>
    </source>
</evidence>
<dbReference type="SUPFAM" id="SSF55874">
    <property type="entry name" value="ATPase domain of HSP90 chaperone/DNA topoisomerase II/histidine kinase"/>
    <property type="match status" value="1"/>
</dbReference>
<dbReference type="NCBIfam" id="TIGR00229">
    <property type="entry name" value="sensory_box"/>
    <property type="match status" value="1"/>
</dbReference>
<dbReference type="AlphaFoldDB" id="A0A1I5HKE3"/>
<dbReference type="Gene3D" id="3.30.450.20">
    <property type="entry name" value="PAS domain"/>
    <property type="match status" value="1"/>
</dbReference>
<dbReference type="OrthoDB" id="144293at2"/>
<evidence type="ECO:0000313" key="7">
    <source>
        <dbReference type="Proteomes" id="UP000183642"/>
    </source>
</evidence>
<dbReference type="Gene3D" id="1.20.5.1930">
    <property type="match status" value="1"/>
</dbReference>
<dbReference type="InterPro" id="IPR003594">
    <property type="entry name" value="HATPase_dom"/>
</dbReference>
<reference evidence="7" key="1">
    <citation type="submission" date="2016-10" db="EMBL/GenBank/DDBJ databases">
        <authorList>
            <person name="Varghese N."/>
            <person name="Submissions S."/>
        </authorList>
    </citation>
    <scope>NUCLEOTIDE SEQUENCE [LARGE SCALE GENOMIC DNA]</scope>
    <source>
        <strain evidence="7">DSM 43161</strain>
    </source>
</reference>
<dbReference type="GO" id="GO:0016020">
    <property type="term" value="C:membrane"/>
    <property type="evidence" value="ECO:0007669"/>
    <property type="project" value="InterPro"/>
</dbReference>
<gene>
    <name evidence="6" type="ORF">SAMN05660359_03800</name>
</gene>
<dbReference type="PROSITE" id="PS50109">
    <property type="entry name" value="HIS_KIN"/>
    <property type="match status" value="1"/>
</dbReference>
<feature type="region of interest" description="Disordered" evidence="4">
    <location>
        <begin position="1"/>
        <end position="35"/>
    </location>
</feature>
<dbReference type="Pfam" id="PF07730">
    <property type="entry name" value="HisKA_3"/>
    <property type="match status" value="1"/>
</dbReference>
<sequence>MEHQEATASENARPPAPEPADPGPLLPAPRAERPVPERADGAAVLRALGVDALVDVIESSGYGICITGEDHSWVYLNPAGAAVIGRPFAELAGQDYLLSFAEHERAALLALEGEQRAGDTDFYANTVVRPDGTEVGITWSGSVLRVGDRELAPAVFHPTFGLGRSDADAPVPGAAAAGIAGGAPVEEVLTSLAREAVDRSRAVGCLVLAEAGDGRLLLRASAGLPPGTAEVVARAGLRVADLPGGEMLVAGRLLLLSDGRQRLEQAAAGVAAAVAGLPWRGAAELPLHRGGRIVGCLLLLMPPSVTAPTKPELTAWSALGAHASVALADEQLQAQAAELERRRLARDLHDSLSASLFSLHTRAQAVRRGLAGGDDELVEAAARDLEDLSRQAVAELRAMVTGIRAETPDLIGALADLARTCTTREGLPVRLSVAAGLPAVPAHHVEHLVRIAAEALHNCVKHAGASSAELELEVRGSELVLTVADDGCGFDPAGRHGGGHGQHTMRERALLCGGWLHVNSAPGQGTRLVVRVPLPG</sequence>
<dbReference type="InterPro" id="IPR029016">
    <property type="entry name" value="GAF-like_dom_sf"/>
</dbReference>
<dbReference type="PANTHER" id="PTHR24421">
    <property type="entry name" value="NITRATE/NITRITE SENSOR PROTEIN NARX-RELATED"/>
    <property type="match status" value="1"/>
</dbReference>
<protein>
    <submittedName>
        <fullName evidence="6">PAS domain S-box-containing protein</fullName>
    </submittedName>
</protein>
<dbReference type="GO" id="GO:0046983">
    <property type="term" value="F:protein dimerization activity"/>
    <property type="evidence" value="ECO:0007669"/>
    <property type="project" value="InterPro"/>
</dbReference>
<dbReference type="InterPro" id="IPR005467">
    <property type="entry name" value="His_kinase_dom"/>
</dbReference>
<evidence type="ECO:0000256" key="2">
    <source>
        <dbReference type="ARBA" id="ARBA00022777"/>
    </source>
</evidence>
<dbReference type="RefSeq" id="WP_075015068.1">
    <property type="nucleotide sequence ID" value="NZ_FOWE01000009.1"/>
</dbReference>
<keyword evidence="3" id="KW-0902">Two-component regulatory system</keyword>
<evidence type="ECO:0000259" key="5">
    <source>
        <dbReference type="PROSITE" id="PS50109"/>
    </source>
</evidence>
<dbReference type="Gene3D" id="3.30.450.40">
    <property type="match status" value="1"/>
</dbReference>
<dbReference type="InterPro" id="IPR011712">
    <property type="entry name" value="Sig_transdc_His_kin_sub3_dim/P"/>
</dbReference>
<keyword evidence="1" id="KW-0808">Transferase</keyword>
<dbReference type="SUPFAM" id="SSF55785">
    <property type="entry name" value="PYP-like sensor domain (PAS domain)"/>
    <property type="match status" value="1"/>
</dbReference>
<dbReference type="Gene3D" id="3.30.565.10">
    <property type="entry name" value="Histidine kinase-like ATPase, C-terminal domain"/>
    <property type="match status" value="1"/>
</dbReference>
<dbReference type="GO" id="GO:0000155">
    <property type="term" value="F:phosphorelay sensor kinase activity"/>
    <property type="evidence" value="ECO:0007669"/>
    <property type="project" value="InterPro"/>
</dbReference>
<feature type="compositionally biased region" description="Polar residues" evidence="4">
    <location>
        <begin position="1"/>
        <end position="10"/>
    </location>
</feature>
<proteinExistence type="predicted"/>
<keyword evidence="2" id="KW-0418">Kinase</keyword>
<evidence type="ECO:0000256" key="1">
    <source>
        <dbReference type="ARBA" id="ARBA00022679"/>
    </source>
</evidence>
<accession>A0A1I5HKE3</accession>
<dbReference type="SUPFAM" id="SSF55781">
    <property type="entry name" value="GAF domain-like"/>
    <property type="match status" value="1"/>
</dbReference>
<dbReference type="EMBL" id="FOWE01000009">
    <property type="protein sequence ID" value="SFO48406.1"/>
    <property type="molecule type" value="Genomic_DNA"/>
</dbReference>
<feature type="domain" description="Histidine kinase" evidence="5">
    <location>
        <begin position="343"/>
        <end position="536"/>
    </location>
</feature>
<dbReference type="Pfam" id="PF02518">
    <property type="entry name" value="HATPase_c"/>
    <property type="match status" value="1"/>
</dbReference>
<dbReference type="SMART" id="SM00387">
    <property type="entry name" value="HATPase_c"/>
    <property type="match status" value="1"/>
</dbReference>
<dbReference type="InterPro" id="IPR035965">
    <property type="entry name" value="PAS-like_dom_sf"/>
</dbReference>
<dbReference type="InterPro" id="IPR000014">
    <property type="entry name" value="PAS"/>
</dbReference>
<dbReference type="Proteomes" id="UP000183642">
    <property type="component" value="Unassembled WGS sequence"/>
</dbReference>